<protein>
    <recommendedName>
        <fullName evidence="1">Large polyvalent protein-associated domain-containing protein</fullName>
    </recommendedName>
</protein>
<sequence>MAKSSKIVDTSTNVSFGSRADAFWKSEGFADYLSFVRPKFSLPKSLQANSSVEIIQNRFSIRDLNFGNWVTNEDRYNYVNSLIVCCYDLNKVVGFNYNIGFGYLAVSFGARGKGRASAHYEPWWKIINITRYEDDSSSSKMARFIATGGMGAFAHEYGHYLDYFAGKFLDKSIAYFAVTGGRIATKDRLNVGGEIRKTADDILETIIWREPNKTLSNYYRRLFELVGRLDDMGEYYLRRNEMFARWFEAWVSWELKKQGITNKLLAQGKYDERIYPTFQEIEKVAPLFRRFCEQIKAKI</sequence>
<reference evidence="2 3" key="1">
    <citation type="submission" date="2020-08" db="EMBL/GenBank/DDBJ databases">
        <title>Genomic Encyclopedia of Type Strains, Phase IV (KMG-IV): sequencing the most valuable type-strain genomes for metagenomic binning, comparative biology and taxonomic classification.</title>
        <authorList>
            <person name="Goeker M."/>
        </authorList>
    </citation>
    <scope>NUCLEOTIDE SEQUENCE [LARGE SCALE GENOMIC DNA]</scope>
    <source>
        <strain evidence="2 3">DSM 17976</strain>
    </source>
</reference>
<dbReference type="RefSeq" id="WP_183977914.1">
    <property type="nucleotide sequence ID" value="NZ_JACIBY010000012.1"/>
</dbReference>
<gene>
    <name evidence="2" type="ORF">FHS57_004762</name>
</gene>
<dbReference type="Proteomes" id="UP000541352">
    <property type="component" value="Unassembled WGS sequence"/>
</dbReference>
<dbReference type="EMBL" id="JACIBY010000012">
    <property type="protein sequence ID" value="MBB3840742.1"/>
    <property type="molecule type" value="Genomic_DNA"/>
</dbReference>
<dbReference type="AlphaFoldDB" id="A0A7W5ZNK3"/>
<keyword evidence="3" id="KW-1185">Reference proteome</keyword>
<evidence type="ECO:0000313" key="2">
    <source>
        <dbReference type="EMBL" id="MBB3840742.1"/>
    </source>
</evidence>
<accession>A0A7W5ZNK3</accession>
<evidence type="ECO:0000259" key="1">
    <source>
        <dbReference type="Pfam" id="PF18796"/>
    </source>
</evidence>
<organism evidence="2 3">
    <name type="scientific">Runella defluvii</name>
    <dbReference type="NCBI Taxonomy" id="370973"/>
    <lineage>
        <taxon>Bacteria</taxon>
        <taxon>Pseudomonadati</taxon>
        <taxon>Bacteroidota</taxon>
        <taxon>Cytophagia</taxon>
        <taxon>Cytophagales</taxon>
        <taxon>Spirosomataceae</taxon>
        <taxon>Runella</taxon>
    </lineage>
</organism>
<name>A0A7W5ZNK3_9BACT</name>
<feature type="domain" description="Large polyvalent protein-associated" evidence="1">
    <location>
        <begin position="233"/>
        <end position="297"/>
    </location>
</feature>
<evidence type="ECO:0000313" key="3">
    <source>
        <dbReference type="Proteomes" id="UP000541352"/>
    </source>
</evidence>
<dbReference type="InterPro" id="IPR041047">
    <property type="entry name" value="LPD1"/>
</dbReference>
<proteinExistence type="predicted"/>
<dbReference type="Pfam" id="PF18796">
    <property type="entry name" value="LPD1"/>
    <property type="match status" value="1"/>
</dbReference>
<comment type="caution">
    <text evidence="2">The sequence shown here is derived from an EMBL/GenBank/DDBJ whole genome shotgun (WGS) entry which is preliminary data.</text>
</comment>